<evidence type="ECO:0000256" key="10">
    <source>
        <dbReference type="ARBA" id="ARBA00023136"/>
    </source>
</evidence>
<dbReference type="AlphaFoldDB" id="A0A381ZDT9"/>
<dbReference type="PANTHER" id="PTHR48086">
    <property type="entry name" value="SODIUM/PROLINE SYMPORTER-RELATED"/>
    <property type="match status" value="1"/>
</dbReference>
<keyword evidence="3" id="KW-0813">Transport</keyword>
<feature type="transmembrane region" description="Helical" evidence="12">
    <location>
        <begin position="251"/>
        <end position="273"/>
    </location>
</feature>
<feature type="transmembrane region" description="Helical" evidence="12">
    <location>
        <begin position="294"/>
        <end position="315"/>
    </location>
</feature>
<name>A0A381ZDT9_9ZZZZ</name>
<keyword evidence="10 12" id="KW-0472">Membrane</keyword>
<feature type="transmembrane region" description="Helical" evidence="12">
    <location>
        <begin position="179"/>
        <end position="198"/>
    </location>
</feature>
<feature type="transmembrane region" description="Helical" evidence="12">
    <location>
        <begin position="14"/>
        <end position="32"/>
    </location>
</feature>
<reference evidence="13" key="1">
    <citation type="submission" date="2018-05" db="EMBL/GenBank/DDBJ databases">
        <authorList>
            <person name="Lanie J.A."/>
            <person name="Ng W.-L."/>
            <person name="Kazmierczak K.M."/>
            <person name="Andrzejewski T.M."/>
            <person name="Davidsen T.M."/>
            <person name="Wayne K.J."/>
            <person name="Tettelin H."/>
            <person name="Glass J.I."/>
            <person name="Rusch D."/>
            <person name="Podicherti R."/>
            <person name="Tsui H.-C.T."/>
            <person name="Winkler M.E."/>
        </authorList>
    </citation>
    <scope>NUCLEOTIDE SEQUENCE</scope>
</reference>
<accession>A0A381ZDT9</accession>
<evidence type="ECO:0000256" key="2">
    <source>
        <dbReference type="ARBA" id="ARBA00006434"/>
    </source>
</evidence>
<keyword evidence="9" id="KW-0406">Ion transport</keyword>
<feature type="transmembrane region" description="Helical" evidence="12">
    <location>
        <begin position="134"/>
        <end position="159"/>
    </location>
</feature>
<keyword evidence="4" id="KW-1003">Cell membrane</keyword>
<evidence type="ECO:0000256" key="4">
    <source>
        <dbReference type="ARBA" id="ARBA00022475"/>
    </source>
</evidence>
<evidence type="ECO:0008006" key="14">
    <source>
        <dbReference type="Google" id="ProtNLM"/>
    </source>
</evidence>
<evidence type="ECO:0000256" key="12">
    <source>
        <dbReference type="SAM" id="Phobius"/>
    </source>
</evidence>
<evidence type="ECO:0000256" key="1">
    <source>
        <dbReference type="ARBA" id="ARBA00004651"/>
    </source>
</evidence>
<feature type="transmembrane region" description="Helical" evidence="12">
    <location>
        <begin position="396"/>
        <end position="415"/>
    </location>
</feature>
<evidence type="ECO:0000313" key="13">
    <source>
        <dbReference type="EMBL" id="SVA87475.1"/>
    </source>
</evidence>
<dbReference type="GO" id="GO:0005886">
    <property type="term" value="C:plasma membrane"/>
    <property type="evidence" value="ECO:0007669"/>
    <property type="project" value="UniProtKB-SubCell"/>
</dbReference>
<dbReference type="GO" id="GO:0005298">
    <property type="term" value="F:proline:sodium symporter activity"/>
    <property type="evidence" value="ECO:0007669"/>
    <property type="project" value="TreeGrafter"/>
</dbReference>
<evidence type="ECO:0000256" key="9">
    <source>
        <dbReference type="ARBA" id="ARBA00023065"/>
    </source>
</evidence>
<comment type="similarity">
    <text evidence="2">Belongs to the sodium:solute symporter (SSF) (TC 2.A.21) family.</text>
</comment>
<dbReference type="CDD" id="cd10322">
    <property type="entry name" value="SLC5sbd"/>
    <property type="match status" value="1"/>
</dbReference>
<dbReference type="Gene3D" id="1.20.1730.10">
    <property type="entry name" value="Sodium/glucose cotransporter"/>
    <property type="match status" value="1"/>
</dbReference>
<dbReference type="Pfam" id="PF00474">
    <property type="entry name" value="SSF"/>
    <property type="match status" value="1"/>
</dbReference>
<dbReference type="GO" id="GO:0015824">
    <property type="term" value="P:proline transport"/>
    <property type="evidence" value="ECO:0007669"/>
    <property type="project" value="TreeGrafter"/>
</dbReference>
<proteinExistence type="inferred from homology"/>
<evidence type="ECO:0000256" key="3">
    <source>
        <dbReference type="ARBA" id="ARBA00022448"/>
    </source>
</evidence>
<dbReference type="PROSITE" id="PS50283">
    <property type="entry name" value="NA_SOLUT_SYMP_3"/>
    <property type="match status" value="1"/>
</dbReference>
<dbReference type="GO" id="GO:0015193">
    <property type="term" value="F:L-proline transmembrane transporter activity"/>
    <property type="evidence" value="ECO:0007669"/>
    <property type="project" value="TreeGrafter"/>
</dbReference>
<dbReference type="InterPro" id="IPR001734">
    <property type="entry name" value="Na/solute_symporter"/>
</dbReference>
<keyword evidence="6" id="KW-0769">Symport</keyword>
<gene>
    <name evidence="13" type="ORF">METZ01_LOCUS140329</name>
</gene>
<evidence type="ECO:0000256" key="5">
    <source>
        <dbReference type="ARBA" id="ARBA00022692"/>
    </source>
</evidence>
<dbReference type="EMBL" id="UINC01020949">
    <property type="protein sequence ID" value="SVA87475.1"/>
    <property type="molecule type" value="Genomic_DNA"/>
</dbReference>
<dbReference type="InterPro" id="IPR038377">
    <property type="entry name" value="Na/Glc_symporter_sf"/>
</dbReference>
<comment type="subcellular location">
    <subcellularLocation>
        <location evidence="1">Cell membrane</location>
        <topology evidence="1">Multi-pass membrane protein</topology>
    </subcellularLocation>
</comment>
<protein>
    <recommendedName>
        <fullName evidence="14">Sodium:proline symporter</fullName>
    </recommendedName>
</protein>
<feature type="transmembrane region" description="Helical" evidence="12">
    <location>
        <begin position="210"/>
        <end position="231"/>
    </location>
</feature>
<feature type="transmembrane region" description="Helical" evidence="12">
    <location>
        <begin position="44"/>
        <end position="70"/>
    </location>
</feature>
<evidence type="ECO:0000256" key="7">
    <source>
        <dbReference type="ARBA" id="ARBA00022989"/>
    </source>
</evidence>
<dbReference type="PANTHER" id="PTHR48086:SF3">
    <property type="entry name" value="SODIUM_PROLINE SYMPORTER"/>
    <property type="match status" value="1"/>
</dbReference>
<sequence>MIALGQVAEPASRTPLVIIGIYMCVLFGLGWISSRLFRGSSKDFFVASHSIGPFMLLMSVFGTTMTAFALVGSTGKAFSLGIGVYGLMASSSGLIHAACFFLVGIRMWSFGKKYGYVTQIQFFRDRFESKKLGYLLFPILAGLIIPYLLVGLIGAGTYIGGVTRGMFPGTFDAGAVPGWLTGLVICGVVLFYVFSGGVRSAVWANTFQTIVFMIMGLVGFIVIAKGIGGLAEASELVKLHDPDKLARKELMTPAHFMSYMLVPLSVGMFPHLFQHWLTAKSAKAFRLTVIAHPLCIMIVWVPCILIGIWGAGLYAEGSLIVPKLPNGAPNANTVLSMMVNKYMADPVLIGLFSAGVLAAIMSSLDSQFVCVGSMFTNDFAVPMFGKKRFSDRQKVWLGRGFIVFIVVITYVISIFKPMSVFNLGIWCFSGFSALFPIAFAAVYWKRVTTAGVFASVIATAVTWVLFIYDALGRAAGEQWFGVKEHGEYLIAGVMPVAFICLASVVALVGVSLATKPPSRETIDKFFPAKS</sequence>
<keyword evidence="8" id="KW-0915">Sodium</keyword>
<feature type="transmembrane region" description="Helical" evidence="12">
    <location>
        <begin position="347"/>
        <end position="375"/>
    </location>
</feature>
<evidence type="ECO:0000256" key="8">
    <source>
        <dbReference type="ARBA" id="ARBA00023053"/>
    </source>
</evidence>
<feature type="transmembrane region" description="Helical" evidence="12">
    <location>
        <begin position="488"/>
        <end position="514"/>
    </location>
</feature>
<feature type="transmembrane region" description="Helical" evidence="12">
    <location>
        <begin position="450"/>
        <end position="468"/>
    </location>
</feature>
<dbReference type="InterPro" id="IPR050277">
    <property type="entry name" value="Sodium:Solute_Symporter"/>
</dbReference>
<keyword evidence="5 12" id="KW-0812">Transmembrane</keyword>
<feature type="transmembrane region" description="Helical" evidence="12">
    <location>
        <begin position="82"/>
        <end position="103"/>
    </location>
</feature>
<keyword evidence="11" id="KW-0739">Sodium transport</keyword>
<evidence type="ECO:0000256" key="11">
    <source>
        <dbReference type="ARBA" id="ARBA00023201"/>
    </source>
</evidence>
<keyword evidence="7 12" id="KW-1133">Transmembrane helix</keyword>
<evidence type="ECO:0000256" key="6">
    <source>
        <dbReference type="ARBA" id="ARBA00022847"/>
    </source>
</evidence>
<organism evidence="13">
    <name type="scientific">marine metagenome</name>
    <dbReference type="NCBI Taxonomy" id="408172"/>
    <lineage>
        <taxon>unclassified sequences</taxon>
        <taxon>metagenomes</taxon>
        <taxon>ecological metagenomes</taxon>
    </lineage>
</organism>
<feature type="transmembrane region" description="Helical" evidence="12">
    <location>
        <begin position="421"/>
        <end position="443"/>
    </location>
</feature>